<evidence type="ECO:0000256" key="1">
    <source>
        <dbReference type="SAM" id="MobiDB-lite"/>
    </source>
</evidence>
<sequence>MYVERRLVWTVSNEWVLKEFGLKGNLIVQRERSTIRWFGHVERMSVDRMTKQVYEGRVIVDQKRQILCRLSSETAGQPTSTSQVLEPHAGLNINLTCIKICCQTRNPERSYCNHEDLSLPSHLPRHRLSPSLSPPPPPPPRSLPVVAAESQSPSLSLVPEADVFNTAQKSMEASCGGGRVSVFFCFVDALEKILYDHLISEALFLLSDPSCNH</sequence>
<feature type="region of interest" description="Disordered" evidence="1">
    <location>
        <begin position="123"/>
        <end position="149"/>
    </location>
</feature>
<proteinExistence type="predicted"/>
<reference evidence="2" key="1">
    <citation type="submission" date="2020-11" db="EMBL/GenBank/DDBJ databases">
        <authorList>
            <person name="Tran Van P."/>
        </authorList>
    </citation>
    <scope>NUCLEOTIDE SEQUENCE</scope>
</reference>
<name>A0A7R9IKX6_9NEOP</name>
<organism evidence="2">
    <name type="scientific">Timema tahoe</name>
    <dbReference type="NCBI Taxonomy" id="61484"/>
    <lineage>
        <taxon>Eukaryota</taxon>
        <taxon>Metazoa</taxon>
        <taxon>Ecdysozoa</taxon>
        <taxon>Arthropoda</taxon>
        <taxon>Hexapoda</taxon>
        <taxon>Insecta</taxon>
        <taxon>Pterygota</taxon>
        <taxon>Neoptera</taxon>
        <taxon>Polyneoptera</taxon>
        <taxon>Phasmatodea</taxon>
        <taxon>Timematodea</taxon>
        <taxon>Timematoidea</taxon>
        <taxon>Timematidae</taxon>
        <taxon>Timema</taxon>
    </lineage>
</organism>
<dbReference type="AlphaFoldDB" id="A0A7R9IKX6"/>
<dbReference type="EMBL" id="OE003473">
    <property type="protein sequence ID" value="CAD7460184.1"/>
    <property type="molecule type" value="Genomic_DNA"/>
</dbReference>
<feature type="compositionally biased region" description="Pro residues" evidence="1">
    <location>
        <begin position="132"/>
        <end position="142"/>
    </location>
</feature>
<protein>
    <submittedName>
        <fullName evidence="2">Uncharacterized protein</fullName>
    </submittedName>
</protein>
<evidence type="ECO:0000313" key="2">
    <source>
        <dbReference type="EMBL" id="CAD7460184.1"/>
    </source>
</evidence>
<accession>A0A7R9IKX6</accession>
<gene>
    <name evidence="2" type="ORF">TTEB3V08_LOCUS8123</name>
</gene>